<evidence type="ECO:0000256" key="5">
    <source>
        <dbReference type="ARBA" id="ARBA00022777"/>
    </source>
</evidence>
<dbReference type="Pfam" id="PF19279">
    <property type="entry name" value="YegS_C"/>
    <property type="match status" value="1"/>
</dbReference>
<dbReference type="PANTHER" id="PTHR12358:SF106">
    <property type="entry name" value="LIPID KINASE YEGS"/>
    <property type="match status" value="1"/>
</dbReference>
<gene>
    <name evidence="10" type="ORF">HMPREF1650_03830</name>
</gene>
<dbReference type="EMBL" id="JRNE01000039">
    <property type="protein sequence ID" value="KGF17492.1"/>
    <property type="molecule type" value="Genomic_DNA"/>
</dbReference>
<evidence type="ECO:0000259" key="9">
    <source>
        <dbReference type="PROSITE" id="PS50146"/>
    </source>
</evidence>
<dbReference type="Pfam" id="PF00781">
    <property type="entry name" value="DAGK_cat"/>
    <property type="match status" value="1"/>
</dbReference>
<dbReference type="GO" id="GO:0004143">
    <property type="term" value="F:ATP-dependent diacylglycerol kinase activity"/>
    <property type="evidence" value="ECO:0007669"/>
    <property type="project" value="TreeGrafter"/>
</dbReference>
<evidence type="ECO:0000313" key="10">
    <source>
        <dbReference type="EMBL" id="KGF17492.1"/>
    </source>
</evidence>
<comment type="cofactor">
    <cofactor evidence="1">
        <name>Mg(2+)</name>
        <dbReference type="ChEBI" id="CHEBI:18420"/>
    </cofactor>
</comment>
<dbReference type="Gene3D" id="2.60.200.40">
    <property type="match status" value="1"/>
</dbReference>
<dbReference type="GO" id="GO:0008654">
    <property type="term" value="P:phospholipid biosynthetic process"/>
    <property type="evidence" value="ECO:0007669"/>
    <property type="project" value="UniProtKB-KW"/>
</dbReference>
<organism evidence="10 11">
    <name type="scientific">Corynebacterium freneyi DNF00450</name>
    <dbReference type="NCBI Taxonomy" id="1287475"/>
    <lineage>
        <taxon>Bacteria</taxon>
        <taxon>Bacillati</taxon>
        <taxon>Actinomycetota</taxon>
        <taxon>Actinomycetes</taxon>
        <taxon>Mycobacteriales</taxon>
        <taxon>Corynebacteriaceae</taxon>
        <taxon>Corynebacterium</taxon>
    </lineage>
</organism>
<evidence type="ECO:0000256" key="8">
    <source>
        <dbReference type="ARBA" id="ARBA00023264"/>
    </source>
</evidence>
<keyword evidence="8" id="KW-1208">Phospholipid metabolism</keyword>
<keyword evidence="7" id="KW-0594">Phospholipid biosynthesis</keyword>
<dbReference type="InterPro" id="IPR050187">
    <property type="entry name" value="Lipid_Phosphate_FormReg"/>
</dbReference>
<evidence type="ECO:0000256" key="4">
    <source>
        <dbReference type="ARBA" id="ARBA00022741"/>
    </source>
</evidence>
<comment type="similarity">
    <text evidence="2">Belongs to the diacylglycerol/lipid kinase family.</text>
</comment>
<feature type="domain" description="DAGKc" evidence="9">
    <location>
        <begin position="1"/>
        <end position="125"/>
    </location>
</feature>
<reference evidence="10 11" key="1">
    <citation type="submission" date="2014-07" db="EMBL/GenBank/DDBJ databases">
        <authorList>
            <person name="McCorrison J."/>
            <person name="Sanka R."/>
            <person name="Torralba M."/>
            <person name="Gillis M."/>
            <person name="Haft D.H."/>
            <person name="Methe B."/>
            <person name="Sutton G."/>
            <person name="Nelson K.E."/>
        </authorList>
    </citation>
    <scope>NUCLEOTIDE SEQUENCE [LARGE SCALE GENOMIC DNA]</scope>
    <source>
        <strain evidence="10 11">DNF00450</strain>
    </source>
</reference>
<keyword evidence="5 10" id="KW-0418">Kinase</keyword>
<dbReference type="SUPFAM" id="SSF111331">
    <property type="entry name" value="NAD kinase/diacylglycerol kinase-like"/>
    <property type="match status" value="1"/>
</dbReference>
<evidence type="ECO:0000313" key="11">
    <source>
        <dbReference type="Proteomes" id="UP000029548"/>
    </source>
</evidence>
<evidence type="ECO:0000256" key="3">
    <source>
        <dbReference type="ARBA" id="ARBA00022679"/>
    </source>
</evidence>
<protein>
    <submittedName>
        <fullName evidence="10">Diacylglycerol kinase</fullName>
    </submittedName>
</protein>
<dbReference type="SMART" id="SM00046">
    <property type="entry name" value="DAGKc"/>
    <property type="match status" value="1"/>
</dbReference>
<evidence type="ECO:0000256" key="7">
    <source>
        <dbReference type="ARBA" id="ARBA00023209"/>
    </source>
</evidence>
<dbReference type="GO" id="GO:0005886">
    <property type="term" value="C:plasma membrane"/>
    <property type="evidence" value="ECO:0007669"/>
    <property type="project" value="TreeGrafter"/>
</dbReference>
<evidence type="ECO:0000256" key="6">
    <source>
        <dbReference type="ARBA" id="ARBA00022840"/>
    </source>
</evidence>
<dbReference type="AlphaFoldDB" id="A0A095ZFQ3"/>
<dbReference type="PANTHER" id="PTHR12358">
    <property type="entry name" value="SPHINGOSINE KINASE"/>
    <property type="match status" value="1"/>
</dbReference>
<sequence>MITNPKAGKGRSGDKLAKARNRLVELGVDVVHMQGASAGASRELAAEAVADDAIDAIACCGGDGLVSLVLQEQAMSGKPLGIIPTGTGNDHAREYGIPLDPERAAEAIAVGRYRTTDLGLMQGPDIDRHWFGTIAMAGFDSLVTERTNQISWPRGKMRYVAAIGIEFAKFHSLPTRLVIERDLVLDENLTMVAIGNTRTYGGGMKICPTADPADGMLNVTVLKRLSRRRAAVKFPKIFTGEFLNEEGVSTFRASHIALRMDGVTAFADGDPVGPADITVECIPGAGSYIIP</sequence>
<keyword evidence="6" id="KW-0067">ATP-binding</keyword>
<keyword evidence="4" id="KW-0547">Nucleotide-binding</keyword>
<evidence type="ECO:0000256" key="2">
    <source>
        <dbReference type="ARBA" id="ARBA00005983"/>
    </source>
</evidence>
<dbReference type="InterPro" id="IPR017438">
    <property type="entry name" value="ATP-NAD_kinase_N"/>
</dbReference>
<dbReference type="Proteomes" id="UP000029548">
    <property type="component" value="Unassembled WGS sequence"/>
</dbReference>
<keyword evidence="3" id="KW-0808">Transferase</keyword>
<dbReference type="GO" id="GO:0005524">
    <property type="term" value="F:ATP binding"/>
    <property type="evidence" value="ECO:0007669"/>
    <property type="project" value="UniProtKB-KW"/>
</dbReference>
<dbReference type="eggNOG" id="COG1597">
    <property type="taxonomic scope" value="Bacteria"/>
</dbReference>
<dbReference type="InterPro" id="IPR016064">
    <property type="entry name" value="NAD/diacylglycerol_kinase_sf"/>
</dbReference>
<accession>A0A095ZFQ3</accession>
<dbReference type="InterPro" id="IPR001206">
    <property type="entry name" value="Diacylglycerol_kinase_cat_dom"/>
</dbReference>
<dbReference type="Gene3D" id="3.40.50.10330">
    <property type="entry name" value="Probable inorganic polyphosphate/atp-NAD kinase, domain 1"/>
    <property type="match status" value="1"/>
</dbReference>
<evidence type="ECO:0000256" key="1">
    <source>
        <dbReference type="ARBA" id="ARBA00001946"/>
    </source>
</evidence>
<dbReference type="InterPro" id="IPR045540">
    <property type="entry name" value="YegS/DAGK_C"/>
</dbReference>
<proteinExistence type="inferred from homology"/>
<comment type="caution">
    <text evidence="10">The sequence shown here is derived from an EMBL/GenBank/DDBJ whole genome shotgun (WGS) entry which is preliminary data.</text>
</comment>
<keyword evidence="7" id="KW-0444">Lipid biosynthesis</keyword>
<keyword evidence="7" id="KW-0443">Lipid metabolism</keyword>
<name>A0A095ZFQ3_9CORY</name>
<dbReference type="PROSITE" id="PS50146">
    <property type="entry name" value="DAGK"/>
    <property type="match status" value="1"/>
</dbReference>